<dbReference type="Gene3D" id="3.60.15.10">
    <property type="entry name" value="Ribonuclease Z/Hydroxyacylglutathione hydrolase-like"/>
    <property type="match status" value="1"/>
</dbReference>
<sequence>MTPADPLQAATAIVRAALDDLPQRPAVASFFDSATASVSHVLHDRATRAAMIVDPVLDFDAAAGRVSTASADVLSAYVAEHDLTVGWIVETHVHADHLSAATLLRERLGGRIVMGAGVVEVRRRFADLYGRDAEGEADFDVLLADGARFALGTLDGMAMHVPGHTPADTAFVVGDVVLTGDTLFMPDVGTARADFPGGDAHALYRSIRRLLSLPAETRLLHCHDYPPEGRGPAWESTVAQQRADNLHVGGDRGEDEFVAMRQARDATLKMPALMLAAVQVNIDAGRLSPR</sequence>
<dbReference type="SUPFAM" id="SSF56281">
    <property type="entry name" value="Metallo-hydrolase/oxidoreductase"/>
    <property type="match status" value="1"/>
</dbReference>
<dbReference type="RefSeq" id="WP_093332071.1">
    <property type="nucleotide sequence ID" value="NZ_FOXP01000003.1"/>
</dbReference>
<name>A0A1I5RBL3_9SPHN</name>
<proteinExistence type="predicted"/>
<dbReference type="GO" id="GO:0046872">
    <property type="term" value="F:metal ion binding"/>
    <property type="evidence" value="ECO:0007669"/>
    <property type="project" value="UniProtKB-KW"/>
</dbReference>
<evidence type="ECO:0000313" key="4">
    <source>
        <dbReference type="Proteomes" id="UP000199586"/>
    </source>
</evidence>
<dbReference type="GO" id="GO:0070813">
    <property type="term" value="P:hydrogen sulfide metabolic process"/>
    <property type="evidence" value="ECO:0007669"/>
    <property type="project" value="TreeGrafter"/>
</dbReference>
<dbReference type="GO" id="GO:0006749">
    <property type="term" value="P:glutathione metabolic process"/>
    <property type="evidence" value="ECO:0007669"/>
    <property type="project" value="InterPro"/>
</dbReference>
<gene>
    <name evidence="3" type="ORF">SAMN04488241_103111</name>
</gene>
<dbReference type="InterPro" id="IPR001279">
    <property type="entry name" value="Metallo-B-lactamas"/>
</dbReference>
<protein>
    <submittedName>
        <fullName evidence="3">Glyoxylase, beta-lactamase superfamily II</fullName>
    </submittedName>
</protein>
<dbReference type="SMART" id="SM00849">
    <property type="entry name" value="Lactamase_B"/>
    <property type="match status" value="1"/>
</dbReference>
<dbReference type="Proteomes" id="UP000199586">
    <property type="component" value="Unassembled WGS sequence"/>
</dbReference>
<dbReference type="STRING" id="634430.SAMN04488241_103111"/>
<dbReference type="EMBL" id="FOXP01000003">
    <property type="protein sequence ID" value="SFP55356.1"/>
    <property type="molecule type" value="Genomic_DNA"/>
</dbReference>
<dbReference type="PANTHER" id="PTHR43084">
    <property type="entry name" value="PERSULFIDE DIOXYGENASE ETHE1"/>
    <property type="match status" value="1"/>
</dbReference>
<evidence type="ECO:0000313" key="3">
    <source>
        <dbReference type="EMBL" id="SFP55356.1"/>
    </source>
</evidence>
<dbReference type="InterPro" id="IPR044528">
    <property type="entry name" value="POD-like_MBL-fold"/>
</dbReference>
<accession>A0A1I5RBL3</accession>
<dbReference type="AlphaFoldDB" id="A0A1I5RBL3"/>
<feature type="domain" description="Metallo-beta-lactamase" evidence="2">
    <location>
        <begin position="36"/>
        <end position="223"/>
    </location>
</feature>
<dbReference type="CDD" id="cd07724">
    <property type="entry name" value="POD-like_MBL-fold"/>
    <property type="match status" value="1"/>
</dbReference>
<evidence type="ECO:0000259" key="2">
    <source>
        <dbReference type="SMART" id="SM00849"/>
    </source>
</evidence>
<reference evidence="3 4" key="1">
    <citation type="submission" date="2016-10" db="EMBL/GenBank/DDBJ databases">
        <authorList>
            <person name="de Groot N.N."/>
        </authorList>
    </citation>
    <scope>NUCLEOTIDE SEQUENCE [LARGE SCALE GENOMIC DNA]</scope>
    <source>
        <strain evidence="3 4">CGMCC 1.9113</strain>
    </source>
</reference>
<dbReference type="InterPro" id="IPR036866">
    <property type="entry name" value="RibonucZ/Hydroxyglut_hydro"/>
</dbReference>
<dbReference type="Pfam" id="PF00753">
    <property type="entry name" value="Lactamase_B"/>
    <property type="match status" value="1"/>
</dbReference>
<dbReference type="GO" id="GO:0050313">
    <property type="term" value="F:sulfur dioxygenase activity"/>
    <property type="evidence" value="ECO:0007669"/>
    <property type="project" value="InterPro"/>
</dbReference>
<dbReference type="OrthoDB" id="9784009at2"/>
<keyword evidence="4" id="KW-1185">Reference proteome</keyword>
<keyword evidence="1" id="KW-0479">Metal-binding</keyword>
<evidence type="ECO:0000256" key="1">
    <source>
        <dbReference type="ARBA" id="ARBA00022723"/>
    </source>
</evidence>
<dbReference type="InterPro" id="IPR051682">
    <property type="entry name" value="Mito_Persulfide_Diox"/>
</dbReference>
<organism evidence="3 4">
    <name type="scientific">Sphingomonas rubra</name>
    <dbReference type="NCBI Taxonomy" id="634430"/>
    <lineage>
        <taxon>Bacteria</taxon>
        <taxon>Pseudomonadati</taxon>
        <taxon>Pseudomonadota</taxon>
        <taxon>Alphaproteobacteria</taxon>
        <taxon>Sphingomonadales</taxon>
        <taxon>Sphingomonadaceae</taxon>
        <taxon>Sphingomonas</taxon>
    </lineage>
</organism>
<dbReference type="PANTHER" id="PTHR43084:SF1">
    <property type="entry name" value="PERSULFIDE DIOXYGENASE ETHE1, MITOCHONDRIAL"/>
    <property type="match status" value="1"/>
</dbReference>